<evidence type="ECO:0000313" key="1">
    <source>
        <dbReference type="EMBL" id="RLV57991.1"/>
    </source>
</evidence>
<comment type="caution">
    <text evidence="1">The sequence shown here is derived from an EMBL/GenBank/DDBJ whole genome shotgun (WGS) entry which is preliminary data.</text>
</comment>
<dbReference type="RefSeq" id="WP_121840681.1">
    <property type="nucleotide sequence ID" value="NZ_ML014859.1"/>
</dbReference>
<sequence length="513" mass="59307">MSLSRVKISKRKIKNVKARRDVKRKRAKKMQSNMDARWKEHQKYIESRKTEQWILDAKKSFDWFLEIMGESEWDKRKKSVVAYFKKQQMSFFPEEGKKREELSESEKRIAYHQDWIAWYMYLVESLYHRPYVNEASQSCRIYPFFCAFGRHIDMVKSISGIDAKLIELLRGKNNQPDSILFEISVALMYARNGWDVSFIPETADKKTPDILVEKDGNQFFVECKRQAKVTEYSETERKEWNRRWDILVQAMAAFKIPTFMDVTFKVEVAETPLTILASAFAEIARNEMISSGYTLENDQVSVSVDFINMPAVNKHFEDFQVSWNSPQMVALFAGDYERNGSYTQVHSPKGVNAVGPDDEEHILNLFCTGVYSAYCAKWECLSDTAIDKKAKDVRKLLGKAIDQAPDEGNTIVHIAYETLHGPLVEFERHKKIANSINSFDYKSKNVKAVFCHALQPSVGPEESEWAETTMRFGRDGIDLAKILPNDLLLDESATKIANETHWYQDLNSMVTGA</sequence>
<organism evidence="1 2">
    <name type="scientific">Parashewanella curva</name>
    <dbReference type="NCBI Taxonomy" id="2338552"/>
    <lineage>
        <taxon>Bacteria</taxon>
        <taxon>Pseudomonadati</taxon>
        <taxon>Pseudomonadota</taxon>
        <taxon>Gammaproteobacteria</taxon>
        <taxon>Alteromonadales</taxon>
        <taxon>Shewanellaceae</taxon>
        <taxon>Parashewanella</taxon>
    </lineage>
</organism>
<dbReference type="OrthoDB" id="7462971at2"/>
<dbReference type="EMBL" id="QZEI01000110">
    <property type="protein sequence ID" value="RLV57991.1"/>
    <property type="molecule type" value="Genomic_DNA"/>
</dbReference>
<reference evidence="1 2" key="1">
    <citation type="submission" date="2018-09" db="EMBL/GenBank/DDBJ databases">
        <title>Phylogeny of the Shewanellaceae, and recommendation for two new genera, Pseudoshewanella and Parashewanella.</title>
        <authorList>
            <person name="Wang G."/>
        </authorList>
    </citation>
    <scope>NUCLEOTIDE SEQUENCE [LARGE SCALE GENOMIC DNA]</scope>
    <source>
        <strain evidence="1 2">C51</strain>
    </source>
</reference>
<evidence type="ECO:0000313" key="2">
    <source>
        <dbReference type="Proteomes" id="UP000281474"/>
    </source>
</evidence>
<gene>
    <name evidence="1" type="ORF">D5018_19620</name>
</gene>
<accession>A0A3L8PRG6</accession>
<dbReference type="Proteomes" id="UP000281474">
    <property type="component" value="Unassembled WGS sequence"/>
</dbReference>
<keyword evidence="2" id="KW-1185">Reference proteome</keyword>
<dbReference type="AlphaFoldDB" id="A0A3L8PRG6"/>
<proteinExistence type="predicted"/>
<protein>
    <submittedName>
        <fullName evidence="1">Uncharacterized protein</fullName>
    </submittedName>
</protein>
<name>A0A3L8PRG6_9GAMM</name>